<organism evidence="2 3">
    <name type="scientific">Dyella dinghuensis</name>
    <dbReference type="NCBI Taxonomy" id="1920169"/>
    <lineage>
        <taxon>Bacteria</taxon>
        <taxon>Pseudomonadati</taxon>
        <taxon>Pseudomonadota</taxon>
        <taxon>Gammaproteobacteria</taxon>
        <taxon>Lysobacterales</taxon>
        <taxon>Rhodanobacteraceae</taxon>
        <taxon>Dyella</taxon>
    </lineage>
</organism>
<keyword evidence="3" id="KW-1185">Reference proteome</keyword>
<protein>
    <submittedName>
        <fullName evidence="2">DUF2066 domain-containing protein</fullName>
    </submittedName>
</protein>
<feature type="signal peptide" evidence="1">
    <location>
        <begin position="1"/>
        <end position="27"/>
    </location>
</feature>
<accession>A0A432LSV5</accession>
<dbReference type="RefSeq" id="WP_126673240.1">
    <property type="nucleotide sequence ID" value="NZ_RYZR01000005.1"/>
</dbReference>
<dbReference type="Proteomes" id="UP000267077">
    <property type="component" value="Unassembled WGS sequence"/>
</dbReference>
<proteinExistence type="predicted"/>
<keyword evidence="1" id="KW-0732">Signal</keyword>
<dbReference type="InterPro" id="IPR018642">
    <property type="entry name" value="DUF2066"/>
</dbReference>
<name>A0A432LSV5_9GAMM</name>
<evidence type="ECO:0000256" key="1">
    <source>
        <dbReference type="SAM" id="SignalP"/>
    </source>
</evidence>
<dbReference type="AlphaFoldDB" id="A0A432LSV5"/>
<gene>
    <name evidence="2" type="ORF">EKH79_07795</name>
</gene>
<feature type="chain" id="PRO_5019070124" evidence="1">
    <location>
        <begin position="28"/>
        <end position="335"/>
    </location>
</feature>
<dbReference type="OrthoDB" id="5944130at2"/>
<dbReference type="Pfam" id="PF09839">
    <property type="entry name" value="DUF2066"/>
    <property type="match status" value="1"/>
</dbReference>
<evidence type="ECO:0000313" key="2">
    <source>
        <dbReference type="EMBL" id="RUL63959.1"/>
    </source>
</evidence>
<reference evidence="2 3" key="1">
    <citation type="submission" date="2018-12" db="EMBL/GenBank/DDBJ databases">
        <title>Dyella dinghuensis sp. nov. DHOA06 and Dyella choica sp. nov. 4M-K27, isolated from forest soil.</title>
        <authorList>
            <person name="Qiu L.-H."/>
            <person name="Gao Z.-H."/>
        </authorList>
    </citation>
    <scope>NUCLEOTIDE SEQUENCE [LARGE SCALE GENOMIC DNA]</scope>
    <source>
        <strain evidence="2 3">DHOA06</strain>
    </source>
</reference>
<comment type="caution">
    <text evidence="2">The sequence shown here is derived from an EMBL/GenBank/DDBJ whole genome shotgun (WGS) entry which is preliminary data.</text>
</comment>
<evidence type="ECO:0000313" key="3">
    <source>
        <dbReference type="Proteomes" id="UP000267077"/>
    </source>
</evidence>
<dbReference type="EMBL" id="RYZR01000005">
    <property type="protein sequence ID" value="RUL63959.1"/>
    <property type="molecule type" value="Genomic_DNA"/>
</dbReference>
<sequence length="335" mass="34539">MRLTRLLFATLLLGLIAGLPQLALSQAAPPPPTSPYTVVVPVTDTSDAQRTQAFSAALGQVLARVSGGQDLRGKAGYDDAMQNAAGIVKVFQYQRGPGNPPSLTLAVTFDQGAVQRVVTTMGATAAGVKPPVLLVVRGSDGNVLGKDDLGGLADAVSKHGYQVTYADPTQLPDVGQLAGADPAALAAITRIYKTGLVLMGDMHNGSADWTLISGGVAQHWSTQGTSEDAMFADAGKSATDRLGQTLNVIGAGQVDGKLWVSGLHSAMDYANLLSTLRADPTVQKISTLGAQDDGVMLDVKAGTPLATLSANLTAGGRMMQGTSHDGADVTLRWLH</sequence>